<gene>
    <name evidence="2" type="ORF">CCDG5_1948</name>
</gene>
<dbReference type="AlphaFoldDB" id="A0A078KV37"/>
<dbReference type="SUPFAM" id="SSF51658">
    <property type="entry name" value="Xylose isomerase-like"/>
    <property type="match status" value="1"/>
</dbReference>
<dbReference type="HOGENOM" id="CLU_050006_8_0_9"/>
<proteinExistence type="predicted"/>
<dbReference type="InterPro" id="IPR050312">
    <property type="entry name" value="IolE/XylAMocC-like"/>
</dbReference>
<dbReference type="EMBL" id="LM995447">
    <property type="protein sequence ID" value="CDZ25040.1"/>
    <property type="molecule type" value="Genomic_DNA"/>
</dbReference>
<dbReference type="KEGG" id="ccel:CCDG5_1948"/>
<evidence type="ECO:0000313" key="3">
    <source>
        <dbReference type="Proteomes" id="UP000032431"/>
    </source>
</evidence>
<dbReference type="Gene3D" id="3.20.20.150">
    <property type="entry name" value="Divalent-metal-dependent TIM barrel enzymes"/>
    <property type="match status" value="1"/>
</dbReference>
<dbReference type="PANTHER" id="PTHR12110">
    <property type="entry name" value="HYDROXYPYRUVATE ISOMERASE"/>
    <property type="match status" value="1"/>
</dbReference>
<dbReference type="PANTHER" id="PTHR12110:SF21">
    <property type="entry name" value="XYLOSE ISOMERASE-LIKE TIM BARREL DOMAIN-CONTAINING PROTEIN"/>
    <property type="match status" value="1"/>
</dbReference>
<dbReference type="Proteomes" id="UP000032431">
    <property type="component" value="Chromosome I"/>
</dbReference>
<dbReference type="OrthoDB" id="9814946at2"/>
<dbReference type="PATRIC" id="fig|29343.3.peg.2044"/>
<organism evidence="2 3">
    <name type="scientific">[Clostridium] cellulosi</name>
    <dbReference type="NCBI Taxonomy" id="29343"/>
    <lineage>
        <taxon>Bacteria</taxon>
        <taxon>Bacillati</taxon>
        <taxon>Bacillota</taxon>
        <taxon>Clostridia</taxon>
        <taxon>Eubacteriales</taxon>
        <taxon>Oscillospiraceae</taxon>
        <taxon>Oscillospiraceae incertae sedis</taxon>
    </lineage>
</organism>
<dbReference type="InterPro" id="IPR036237">
    <property type="entry name" value="Xyl_isomerase-like_sf"/>
</dbReference>
<reference evidence="3" key="1">
    <citation type="submission" date="2014-07" db="EMBL/GenBank/DDBJ databases">
        <authorList>
            <person name="Wibberg D."/>
        </authorList>
    </citation>
    <scope>NUCLEOTIDE SEQUENCE [LARGE SCALE GENOMIC DNA]</scope>
    <source>
        <strain evidence="3">DG5</strain>
    </source>
</reference>
<evidence type="ECO:0000259" key="1">
    <source>
        <dbReference type="Pfam" id="PF01261"/>
    </source>
</evidence>
<accession>A0A078KV37</accession>
<dbReference type="Pfam" id="PF01261">
    <property type="entry name" value="AP_endonuc_2"/>
    <property type="match status" value="1"/>
</dbReference>
<dbReference type="InterPro" id="IPR013022">
    <property type="entry name" value="Xyl_isomerase-like_TIM-brl"/>
</dbReference>
<dbReference type="STRING" id="29343.CCDG5_1948"/>
<keyword evidence="3" id="KW-1185">Reference proteome</keyword>
<name>A0A078KV37_9FIRM</name>
<sequence>MKIGCCCNMIATQKDGIGFEHAKNLIELGYDYIELPLAQLMALEDDDFLKIKESLKLFGIKCKTCNNFFPANIKLTGPAVNESVVKDYVVRAVGRASQLGVDTIVFGSSGAKNVPAGFDHKKAWTQLVNLLNYVDTVVRPLGIVIAIEPLNKSESNIINTVKEGCDLAKEVDSPNIGLLVDYYHLMVENDDMYSMIPFSDKIFHVHLANPEGRCFPSPTDTANYKEFFSLLNKIGYNRRVSVEAYSNNIGQDATVALNYLREIIA</sequence>
<evidence type="ECO:0000313" key="2">
    <source>
        <dbReference type="EMBL" id="CDZ25040.1"/>
    </source>
</evidence>
<feature type="domain" description="Xylose isomerase-like TIM barrel" evidence="1">
    <location>
        <begin position="25"/>
        <end position="261"/>
    </location>
</feature>
<protein>
    <recommendedName>
        <fullName evidence="1">Xylose isomerase-like TIM barrel domain-containing protein</fullName>
    </recommendedName>
</protein>